<keyword evidence="8" id="KW-0547">Nucleotide-binding</keyword>
<evidence type="ECO:0000256" key="10">
    <source>
        <dbReference type="ARBA" id="ARBA00022989"/>
    </source>
</evidence>
<dbReference type="InterPro" id="IPR003378">
    <property type="entry name" value="Fringe-like_glycosylTrfase"/>
</dbReference>
<dbReference type="AlphaFoldDB" id="A0A8J1U3U1"/>
<proteinExistence type="inferred from homology"/>
<evidence type="ECO:0000256" key="4">
    <source>
        <dbReference type="ARBA" id="ARBA00012557"/>
    </source>
</evidence>
<evidence type="ECO:0000256" key="9">
    <source>
        <dbReference type="ARBA" id="ARBA00022968"/>
    </source>
</evidence>
<dbReference type="GO" id="GO:0000166">
    <property type="term" value="F:nucleotide binding"/>
    <property type="evidence" value="ECO:0007669"/>
    <property type="project" value="UniProtKB-KW"/>
</dbReference>
<evidence type="ECO:0000256" key="6">
    <source>
        <dbReference type="ARBA" id="ARBA00022679"/>
    </source>
</evidence>
<evidence type="ECO:0000256" key="2">
    <source>
        <dbReference type="ARBA" id="ARBA00004922"/>
    </source>
</evidence>
<keyword evidence="6" id="KW-0808">Transferase</keyword>
<dbReference type="UniPathway" id="UPA00378"/>
<keyword evidence="7" id="KW-0812">Transmembrane</keyword>
<evidence type="ECO:0000256" key="8">
    <source>
        <dbReference type="ARBA" id="ARBA00022741"/>
    </source>
</evidence>
<feature type="non-terminal residue" evidence="12">
    <location>
        <position position="1"/>
    </location>
</feature>
<reference evidence="12" key="1">
    <citation type="submission" date="2022-03" db="EMBL/GenBank/DDBJ databases">
        <authorList>
            <person name="Martin C."/>
        </authorList>
    </citation>
    <scope>NUCLEOTIDE SEQUENCE</scope>
</reference>
<dbReference type="EC" id="2.4.1.122" evidence="4"/>
<protein>
    <recommendedName>
        <fullName evidence="4">N-acetylgalactosaminide beta-1,3-galactosyltransferase</fullName>
        <ecNumber evidence="4">2.4.1.122</ecNumber>
    </recommendedName>
</protein>
<evidence type="ECO:0000313" key="12">
    <source>
        <dbReference type="EMBL" id="CAH1786604.1"/>
    </source>
</evidence>
<keyword evidence="11" id="KW-0472">Membrane</keyword>
<comment type="subcellular location">
    <subcellularLocation>
        <location evidence="1">Membrane</location>
        <topology evidence="1">Single-pass type II membrane protein</topology>
    </subcellularLocation>
</comment>
<dbReference type="GO" id="GO:0016263">
    <property type="term" value="F:glycoprotein-N-acetylgalactosamine 3-beta-galactosyltransferase activity"/>
    <property type="evidence" value="ECO:0007669"/>
    <property type="project" value="UniProtKB-EC"/>
</dbReference>
<dbReference type="Pfam" id="PF02434">
    <property type="entry name" value="Fringe"/>
    <property type="match status" value="1"/>
</dbReference>
<evidence type="ECO:0000256" key="5">
    <source>
        <dbReference type="ARBA" id="ARBA00022676"/>
    </source>
</evidence>
<gene>
    <name evidence="12" type="ORF">OFUS_LOCUS12469</name>
</gene>
<dbReference type="PANTHER" id="PTHR23033">
    <property type="entry name" value="BETA1,3-GALACTOSYLTRANSFERASE"/>
    <property type="match status" value="1"/>
</dbReference>
<name>A0A8J1U3U1_OWEFU</name>
<dbReference type="Proteomes" id="UP000749559">
    <property type="component" value="Unassembled WGS sequence"/>
</dbReference>
<keyword evidence="5" id="KW-0328">Glycosyltransferase</keyword>
<organism evidence="12 13">
    <name type="scientific">Owenia fusiformis</name>
    <name type="common">Polychaete worm</name>
    <dbReference type="NCBI Taxonomy" id="6347"/>
    <lineage>
        <taxon>Eukaryota</taxon>
        <taxon>Metazoa</taxon>
        <taxon>Spiralia</taxon>
        <taxon>Lophotrochozoa</taxon>
        <taxon>Annelida</taxon>
        <taxon>Polychaeta</taxon>
        <taxon>Sedentaria</taxon>
        <taxon>Canalipalpata</taxon>
        <taxon>Sabellida</taxon>
        <taxon>Oweniida</taxon>
        <taxon>Oweniidae</taxon>
        <taxon>Owenia</taxon>
    </lineage>
</organism>
<evidence type="ECO:0000256" key="3">
    <source>
        <dbReference type="ARBA" id="ARBA00006462"/>
    </source>
</evidence>
<dbReference type="Gene3D" id="3.90.550.50">
    <property type="match status" value="1"/>
</dbReference>
<keyword evidence="10" id="KW-1133">Transmembrane helix</keyword>
<dbReference type="EMBL" id="CAIIXF020000006">
    <property type="protein sequence ID" value="CAH1786604.1"/>
    <property type="molecule type" value="Genomic_DNA"/>
</dbReference>
<evidence type="ECO:0000256" key="7">
    <source>
        <dbReference type="ARBA" id="ARBA00022692"/>
    </source>
</evidence>
<keyword evidence="13" id="KW-1185">Reference proteome</keyword>
<dbReference type="OrthoDB" id="414175at2759"/>
<comment type="caution">
    <text evidence="12">The sequence shown here is derived from an EMBL/GenBank/DDBJ whole genome shotgun (WGS) entry which is preliminary data.</text>
</comment>
<keyword evidence="9" id="KW-0735">Signal-anchor</keyword>
<evidence type="ECO:0000256" key="1">
    <source>
        <dbReference type="ARBA" id="ARBA00004606"/>
    </source>
</evidence>
<dbReference type="InterPro" id="IPR026050">
    <property type="entry name" value="C1GALT1/C1GALT1_chp1"/>
</dbReference>
<accession>A0A8J1U3U1</accession>
<comment type="similarity">
    <text evidence="3">Belongs to the glycosyltransferase 31 family. Beta3-Gal-T subfamily.</text>
</comment>
<evidence type="ECO:0000313" key="13">
    <source>
        <dbReference type="Proteomes" id="UP000749559"/>
    </source>
</evidence>
<dbReference type="PANTHER" id="PTHR23033:SF14">
    <property type="entry name" value="GLYCOPROTEIN-N-ACETYLGALACTOSAMINE 3-BETA-GALACTOSYLTRANSFERASE 1-RELATED"/>
    <property type="match status" value="1"/>
</dbReference>
<comment type="pathway">
    <text evidence="2">Protein modification; protein glycosylation.</text>
</comment>
<sequence length="335" mass="38824">ITLSIVMNKRTRVSIILGYVLCFNAIIIVIEIMTIPSTASKPFPFSYDNRSDNKTGDGLPRILCWIMTSPGDLMRRTRHVQNTWARHCDIDLYMSSKENKSFPTIGLNVTEGRSHISMKAKASWTYIYHNYINKADYFVKVDPDSFLIVENLKMYLSRYNPDEPSFYGHVLNLRGNPFMKYMSGGSGLILSRESVRRLVTIGFKNFTKCMPDGEGEDWKTAHCLRIAGCIPVTSLDEKGRERFLAYHPKRYLFGNFPRTYLKADDNKAEIKGMDCCSEYPVAYHYVSPEDMYLFYYFIYQVKLHRNMARTDAGPVKDYLLGEIDHPSWHKRHSDT</sequence>
<dbReference type="GO" id="GO:0016020">
    <property type="term" value="C:membrane"/>
    <property type="evidence" value="ECO:0007669"/>
    <property type="project" value="UniProtKB-SubCell"/>
</dbReference>
<evidence type="ECO:0000256" key="11">
    <source>
        <dbReference type="ARBA" id="ARBA00023136"/>
    </source>
</evidence>